<dbReference type="PRINTS" id="PR01652">
    <property type="entry name" value="SHAPEPROTEIN"/>
</dbReference>
<dbReference type="InterPro" id="IPR043129">
    <property type="entry name" value="ATPase_NBD"/>
</dbReference>
<keyword evidence="4 6" id="KW-0133">Cell shape</keyword>
<keyword evidence="1 6" id="KW-0963">Cytoplasm</keyword>
<dbReference type="EMBL" id="QXWK01000008">
    <property type="protein sequence ID" value="NBH61015.1"/>
    <property type="molecule type" value="Genomic_DNA"/>
</dbReference>
<comment type="caution">
    <text evidence="7">The sequence shown here is derived from an EMBL/GenBank/DDBJ whole genome shotgun (WGS) entry which is preliminary data.</text>
</comment>
<reference evidence="7 8" key="1">
    <citation type="submission" date="2018-08" db="EMBL/GenBank/DDBJ databases">
        <title>Murine metabolic-syndrome-specific gut microbial biobank.</title>
        <authorList>
            <person name="Liu C."/>
        </authorList>
    </citation>
    <scope>NUCLEOTIDE SEQUENCE [LARGE SCALE GENOMIC DNA]</scope>
    <source>
        <strain evidence="7 8">28</strain>
    </source>
</reference>
<evidence type="ECO:0000256" key="2">
    <source>
        <dbReference type="ARBA" id="ARBA00022741"/>
    </source>
</evidence>
<dbReference type="PANTHER" id="PTHR42749:SF1">
    <property type="entry name" value="CELL SHAPE-DETERMINING PROTEIN MREB"/>
    <property type="match status" value="1"/>
</dbReference>
<keyword evidence="2 6" id="KW-0547">Nucleotide-binding</keyword>
<evidence type="ECO:0000313" key="8">
    <source>
        <dbReference type="Proteomes" id="UP000446866"/>
    </source>
</evidence>
<dbReference type="HAMAP" id="MF_02207">
    <property type="entry name" value="MreB"/>
    <property type="match status" value="1"/>
</dbReference>
<evidence type="ECO:0000256" key="1">
    <source>
        <dbReference type="ARBA" id="ARBA00022490"/>
    </source>
</evidence>
<protein>
    <recommendedName>
        <fullName evidence="6">Cell shape-determining protein MreB</fullName>
    </recommendedName>
</protein>
<dbReference type="NCBIfam" id="NF010539">
    <property type="entry name" value="PRK13927.1"/>
    <property type="match status" value="1"/>
</dbReference>
<comment type="caution">
    <text evidence="6">Lacks conserved residue(s) required for the propagation of feature annotation.</text>
</comment>
<organism evidence="7 8">
    <name type="scientific">Anaerotruncus colihominis</name>
    <dbReference type="NCBI Taxonomy" id="169435"/>
    <lineage>
        <taxon>Bacteria</taxon>
        <taxon>Bacillati</taxon>
        <taxon>Bacillota</taxon>
        <taxon>Clostridia</taxon>
        <taxon>Eubacteriales</taxon>
        <taxon>Oscillospiraceae</taxon>
        <taxon>Anaerotruncus</taxon>
    </lineage>
</organism>
<dbReference type="GO" id="GO:0005524">
    <property type="term" value="F:ATP binding"/>
    <property type="evidence" value="ECO:0007669"/>
    <property type="project" value="UniProtKB-KW"/>
</dbReference>
<evidence type="ECO:0000256" key="6">
    <source>
        <dbReference type="HAMAP-Rule" id="MF_02207"/>
    </source>
</evidence>
<dbReference type="GO" id="GO:0008360">
    <property type="term" value="P:regulation of cell shape"/>
    <property type="evidence" value="ECO:0007669"/>
    <property type="project" value="UniProtKB-UniRule"/>
</dbReference>
<dbReference type="InterPro" id="IPR056546">
    <property type="entry name" value="MreB_MamK-like"/>
</dbReference>
<keyword evidence="8" id="KW-1185">Reference proteome</keyword>
<comment type="function">
    <text evidence="6">Forms membrane-associated dynamic filaments that are essential for cell shape determination. Acts by regulating cell wall synthesis and cell elongation, and thus cell shape. A feedback loop between cell geometry and MreB localization may maintain elongated cell shape by targeting cell wall growth to regions of negative cell wall curvature.</text>
</comment>
<feature type="binding site" evidence="6">
    <location>
        <begin position="16"/>
        <end position="18"/>
    </location>
    <ligand>
        <name>ATP</name>
        <dbReference type="ChEBI" id="CHEBI:30616"/>
    </ligand>
</feature>
<dbReference type="Pfam" id="PF06723">
    <property type="entry name" value="MreB_Mbl"/>
    <property type="match status" value="1"/>
</dbReference>
<evidence type="ECO:0000256" key="3">
    <source>
        <dbReference type="ARBA" id="ARBA00022840"/>
    </source>
</evidence>
<dbReference type="GO" id="GO:0000902">
    <property type="term" value="P:cell morphogenesis"/>
    <property type="evidence" value="ECO:0007669"/>
    <property type="project" value="InterPro"/>
</dbReference>
<name>A0A845QJ33_9FIRM</name>
<feature type="binding site" evidence="6">
    <location>
        <begin position="208"/>
        <end position="211"/>
    </location>
    <ligand>
        <name>ATP</name>
        <dbReference type="ChEBI" id="CHEBI:30616"/>
    </ligand>
</feature>
<comment type="similarity">
    <text evidence="5 6">Belongs to the FtsA/MreB family.</text>
</comment>
<dbReference type="RefSeq" id="WP_160201287.1">
    <property type="nucleotide sequence ID" value="NZ_QXWK01000008.1"/>
</dbReference>
<evidence type="ECO:0000256" key="5">
    <source>
        <dbReference type="ARBA" id="ARBA00023458"/>
    </source>
</evidence>
<dbReference type="PANTHER" id="PTHR42749">
    <property type="entry name" value="CELL SHAPE-DETERMINING PROTEIN MREB"/>
    <property type="match status" value="1"/>
</dbReference>
<sequence length="347" mass="36765">MFNLFSAKDMGIDLGTANTLIYIKDKGIVLNEPSVIAMDNRRGVTLAVGSQAKDMIGKAPANISVIRPLEDGVISDFDRTADMLKAFIEKAAATNKVKNFRVVVGVPSGVTEVEKRAVEETVRNMGASEVYILEEPMAAAIGAGLDVDSSTACMIADIGGGTTDIAIIALGGIVASSSIRHAGDKFNDAIIQYMRKRHALLIGEKTAEYLKIQVGAACLDLDENGDEIITTVNASGRDIISGLPKILEVSNRDIMMALQESVDIIVDGVKATIEKAPPEIAADIAANGMLLSGGGGMIHNLDQMIEKRTGVKANIAENAFEAVAMGTGMSLNNIEKLKIYATSINRR</sequence>
<dbReference type="AlphaFoldDB" id="A0A845QJ33"/>
<evidence type="ECO:0000256" key="4">
    <source>
        <dbReference type="ARBA" id="ARBA00022960"/>
    </source>
</evidence>
<comment type="subunit">
    <text evidence="6">Forms polymers.</text>
</comment>
<dbReference type="Gene3D" id="3.30.420.40">
    <property type="match status" value="3"/>
</dbReference>
<dbReference type="SUPFAM" id="SSF53067">
    <property type="entry name" value="Actin-like ATPase domain"/>
    <property type="match status" value="2"/>
</dbReference>
<dbReference type="GO" id="GO:0005737">
    <property type="term" value="C:cytoplasm"/>
    <property type="evidence" value="ECO:0007669"/>
    <property type="project" value="UniProtKB-SubCell"/>
</dbReference>
<dbReference type="NCBIfam" id="TIGR00904">
    <property type="entry name" value="mreB"/>
    <property type="match status" value="1"/>
</dbReference>
<proteinExistence type="inferred from homology"/>
<dbReference type="Proteomes" id="UP000446866">
    <property type="component" value="Unassembled WGS sequence"/>
</dbReference>
<feature type="binding site" evidence="6">
    <location>
        <begin position="160"/>
        <end position="162"/>
    </location>
    <ligand>
        <name>ATP</name>
        <dbReference type="ChEBI" id="CHEBI:30616"/>
    </ligand>
</feature>
<evidence type="ECO:0000313" key="7">
    <source>
        <dbReference type="EMBL" id="NBH61015.1"/>
    </source>
</evidence>
<dbReference type="InterPro" id="IPR004753">
    <property type="entry name" value="MreB"/>
</dbReference>
<comment type="subcellular location">
    <subcellularLocation>
        <location evidence="6">Cytoplasm</location>
    </subcellularLocation>
    <text evidence="6">Membrane-associated.</text>
</comment>
<gene>
    <name evidence="6" type="primary">mreB</name>
    <name evidence="7" type="ORF">D0435_05030</name>
</gene>
<accession>A0A845QJ33</accession>
<dbReference type="CDD" id="cd10225">
    <property type="entry name" value="ASKHA_NBD_MreB-like"/>
    <property type="match status" value="1"/>
</dbReference>
<keyword evidence="3 6" id="KW-0067">ATP-binding</keyword>